<reference evidence="1" key="1">
    <citation type="submission" date="2021-10" db="EMBL/GenBank/DDBJ databases">
        <authorList>
            <person name="Piombo E."/>
        </authorList>
    </citation>
    <scope>NUCLEOTIDE SEQUENCE</scope>
</reference>
<protein>
    <submittedName>
        <fullName evidence="1">Uncharacterized protein</fullName>
    </submittedName>
</protein>
<dbReference type="AlphaFoldDB" id="A0A9N9YII8"/>
<evidence type="ECO:0000313" key="1">
    <source>
        <dbReference type="EMBL" id="CAH0019225.1"/>
    </source>
</evidence>
<proteinExistence type="predicted"/>
<evidence type="ECO:0000313" key="2">
    <source>
        <dbReference type="Proteomes" id="UP000696573"/>
    </source>
</evidence>
<sequence>MSVPLFIFAATFFRFIGDHVYGHQDKLLNEALEFGTKSQESQSIDSRKVNQASTTDSTTIPPIHGKELLKFLHDAEYFTHAYTSAIDTCPLQIY</sequence>
<comment type="caution">
    <text evidence="1">The sequence shown here is derived from an EMBL/GenBank/DDBJ whole genome shotgun (WGS) entry which is preliminary data.</text>
</comment>
<accession>A0A9N9YII8</accession>
<gene>
    <name evidence="1" type="ORF">CRHIZ90672A_00012377</name>
</gene>
<dbReference type="EMBL" id="CABFNQ020000553">
    <property type="protein sequence ID" value="CAH0019225.1"/>
    <property type="molecule type" value="Genomic_DNA"/>
</dbReference>
<organism evidence="1 2">
    <name type="scientific">Clonostachys rhizophaga</name>
    <dbReference type="NCBI Taxonomy" id="160324"/>
    <lineage>
        <taxon>Eukaryota</taxon>
        <taxon>Fungi</taxon>
        <taxon>Dikarya</taxon>
        <taxon>Ascomycota</taxon>
        <taxon>Pezizomycotina</taxon>
        <taxon>Sordariomycetes</taxon>
        <taxon>Hypocreomycetidae</taxon>
        <taxon>Hypocreales</taxon>
        <taxon>Bionectriaceae</taxon>
        <taxon>Clonostachys</taxon>
    </lineage>
</organism>
<name>A0A9N9YII8_9HYPO</name>
<keyword evidence="2" id="KW-1185">Reference proteome</keyword>
<dbReference type="Proteomes" id="UP000696573">
    <property type="component" value="Unassembled WGS sequence"/>
</dbReference>